<dbReference type="RefSeq" id="WP_071136124.1">
    <property type="nucleotide sequence ID" value="NZ_DUQN01000112.1"/>
</dbReference>
<dbReference type="EMBL" id="LT608328">
    <property type="protein sequence ID" value="SCM55880.1"/>
    <property type="molecule type" value="Genomic_DNA"/>
</dbReference>
<gene>
    <name evidence="1" type="ORF">ING2E5A_0616</name>
</gene>
<organism evidence="1 2">
    <name type="scientific">Petrimonas mucosa</name>
    <dbReference type="NCBI Taxonomy" id="1642646"/>
    <lineage>
        <taxon>Bacteria</taxon>
        <taxon>Pseudomonadati</taxon>
        <taxon>Bacteroidota</taxon>
        <taxon>Bacteroidia</taxon>
        <taxon>Bacteroidales</taxon>
        <taxon>Dysgonomonadaceae</taxon>
        <taxon>Petrimonas</taxon>
    </lineage>
</organism>
<keyword evidence="2" id="KW-1185">Reference proteome</keyword>
<reference evidence="1 2" key="1">
    <citation type="submission" date="2016-08" db="EMBL/GenBank/DDBJ databases">
        <authorList>
            <person name="Seilhamer J.J."/>
        </authorList>
    </citation>
    <scope>NUCLEOTIDE SEQUENCE [LARGE SCALE GENOMIC DNA]</scope>
    <source>
        <strain evidence="1">ING2-E5A</strain>
    </source>
</reference>
<sequence length="241" mass="28063">MSQHDDLLKNLRQTLSEQGIESFHVLEDLVPIEEQMEYFRYFDRLRRENAPFVRDEEIAILFSADATIERKKKSLLRLASIPDVGAYRAIETYHSSPLEPELANWSSMSLIGSRIILSSDLSGQQQIYVSSGLGGHEKKLRFFALFTTMDRTPFTDLQKEIVDREFRFQLQLADVEIEKFEMKENYFTLLMLFPLDSDVRSCINAAVSEINQYGNFLDPKFLFTNVKILSESEIRQLLEKK</sequence>
<protein>
    <submittedName>
        <fullName evidence="1">Uncharacterized protein</fullName>
    </submittedName>
</protein>
<dbReference type="STRING" id="1642646.ING2E5A_0616"/>
<evidence type="ECO:0000313" key="1">
    <source>
        <dbReference type="EMBL" id="SCM55880.1"/>
    </source>
</evidence>
<accession>A0A1G4G4Q9</accession>
<dbReference type="AlphaFoldDB" id="A0A1G4G4Q9"/>
<evidence type="ECO:0000313" key="2">
    <source>
        <dbReference type="Proteomes" id="UP000178485"/>
    </source>
</evidence>
<dbReference type="Proteomes" id="UP000178485">
    <property type="component" value="Chromosome i"/>
</dbReference>
<proteinExistence type="predicted"/>
<dbReference type="KEGG" id="pmuc:ING2E5A_0616"/>
<name>A0A1G4G4Q9_9BACT</name>